<dbReference type="STRING" id="471704.A0A151JB09"/>
<dbReference type="Proteomes" id="UP000078492">
    <property type="component" value="Unassembled WGS sequence"/>
</dbReference>
<protein>
    <submittedName>
        <fullName evidence="8">Uncharacterized protein</fullName>
    </submittedName>
</protein>
<gene>
    <name evidence="8" type="ORF">ALC57_05333</name>
</gene>
<dbReference type="Pfam" id="PF05478">
    <property type="entry name" value="Prominin"/>
    <property type="match status" value="1"/>
</dbReference>
<dbReference type="AlphaFoldDB" id="A0A151JB09"/>
<dbReference type="InterPro" id="IPR011049">
    <property type="entry name" value="Serralysin-like_metalloprot_C"/>
</dbReference>
<organism evidence="8 9">
    <name type="scientific">Trachymyrmex cornetzi</name>
    <dbReference type="NCBI Taxonomy" id="471704"/>
    <lineage>
        <taxon>Eukaryota</taxon>
        <taxon>Metazoa</taxon>
        <taxon>Ecdysozoa</taxon>
        <taxon>Arthropoda</taxon>
        <taxon>Hexapoda</taxon>
        <taxon>Insecta</taxon>
        <taxon>Pterygota</taxon>
        <taxon>Neoptera</taxon>
        <taxon>Endopterygota</taxon>
        <taxon>Hymenoptera</taxon>
        <taxon>Apocrita</taxon>
        <taxon>Aculeata</taxon>
        <taxon>Formicoidea</taxon>
        <taxon>Formicidae</taxon>
        <taxon>Myrmicinae</taxon>
        <taxon>Trachymyrmex</taxon>
    </lineage>
</organism>
<comment type="subcellular location">
    <subcellularLocation>
        <location evidence="1">Membrane</location>
        <topology evidence="1">Multi-pass membrane protein</topology>
    </subcellularLocation>
</comment>
<dbReference type="SUPFAM" id="SSF101967">
    <property type="entry name" value="Adhesin YadA, collagen-binding domain"/>
    <property type="match status" value="1"/>
</dbReference>
<evidence type="ECO:0000256" key="3">
    <source>
        <dbReference type="ARBA" id="ARBA00022692"/>
    </source>
</evidence>
<evidence type="ECO:0000256" key="5">
    <source>
        <dbReference type="ARBA" id="ARBA00023136"/>
    </source>
</evidence>
<dbReference type="Gene3D" id="1.20.120.20">
    <property type="entry name" value="Apolipoprotein"/>
    <property type="match status" value="1"/>
</dbReference>
<evidence type="ECO:0000256" key="7">
    <source>
        <dbReference type="SAM" id="Coils"/>
    </source>
</evidence>
<keyword evidence="3" id="KW-0812">Transmembrane</keyword>
<keyword evidence="5" id="KW-0472">Membrane</keyword>
<evidence type="ECO:0000256" key="4">
    <source>
        <dbReference type="ARBA" id="ARBA00022989"/>
    </source>
</evidence>
<dbReference type="InterPro" id="IPR008795">
    <property type="entry name" value="Prominin"/>
</dbReference>
<dbReference type="GO" id="GO:0016020">
    <property type="term" value="C:membrane"/>
    <property type="evidence" value="ECO:0007669"/>
    <property type="project" value="UniProtKB-SubCell"/>
</dbReference>
<evidence type="ECO:0000256" key="1">
    <source>
        <dbReference type="ARBA" id="ARBA00004141"/>
    </source>
</evidence>
<evidence type="ECO:0000313" key="8">
    <source>
        <dbReference type="EMBL" id="KYN22270.1"/>
    </source>
</evidence>
<accession>A0A151JB09</accession>
<keyword evidence="7" id="KW-0175">Coiled coil</keyword>
<sequence>MPLRRDDSDEIGKSRSLIESLWNYVHDSGLCLNPDHYDAKERKIKHVAAPEFDTDAVNKSYVERTLRGTRNEIKESFRITRRAVQEVRNDMEKMRRNVEEIKYLNRSVTAQIKNVVTNEILENSFKDRLEGRDIIVRALRDTQKDILNDVEKVRNNVEEVSKSVSALSTKVSNEIQRGVTDLHQQLRNIATDMEKKVSDAVTHLTRDVTARMKNVVTNEILEKSFKTTGRDMIVRALRDTQKDISNDVEKVRNNVEEVSNSVNALLMKVSNEIHRGVTDLRQQMLNMVTKETLEESFKTIGKDTFTQALQNIFDDIKMLHHGVSNLRKQYRRMCVTRTRFDI</sequence>
<keyword evidence="6" id="KW-0325">Glycoprotein</keyword>
<evidence type="ECO:0000256" key="2">
    <source>
        <dbReference type="ARBA" id="ARBA00006058"/>
    </source>
</evidence>
<comment type="similarity">
    <text evidence="2">Belongs to the prominin family.</text>
</comment>
<keyword evidence="9" id="KW-1185">Reference proteome</keyword>
<dbReference type="SUPFAM" id="SSF58113">
    <property type="entry name" value="Apolipoprotein A-I"/>
    <property type="match status" value="1"/>
</dbReference>
<reference evidence="8 9" key="1">
    <citation type="submission" date="2015-09" db="EMBL/GenBank/DDBJ databases">
        <title>Trachymyrmex cornetzi WGS genome.</title>
        <authorList>
            <person name="Nygaard S."/>
            <person name="Hu H."/>
            <person name="Boomsma J."/>
            <person name="Zhang G."/>
        </authorList>
    </citation>
    <scope>NUCLEOTIDE SEQUENCE [LARGE SCALE GENOMIC DNA]</scope>
    <source>
        <strain evidence="8">Tcor2-1</strain>
        <tissue evidence="8">Whole body</tissue>
    </source>
</reference>
<evidence type="ECO:0000256" key="6">
    <source>
        <dbReference type="ARBA" id="ARBA00023180"/>
    </source>
</evidence>
<keyword evidence="4" id="KW-1133">Transmembrane helix</keyword>
<name>A0A151JB09_9HYME</name>
<evidence type="ECO:0000313" key="9">
    <source>
        <dbReference type="Proteomes" id="UP000078492"/>
    </source>
</evidence>
<feature type="coiled-coil region" evidence="7">
    <location>
        <begin position="77"/>
        <end position="104"/>
    </location>
</feature>
<dbReference type="EMBL" id="KQ979200">
    <property type="protein sequence ID" value="KYN22270.1"/>
    <property type="molecule type" value="Genomic_DNA"/>
</dbReference>
<feature type="coiled-coil region" evidence="7">
    <location>
        <begin position="234"/>
        <end position="268"/>
    </location>
</feature>
<proteinExistence type="inferred from homology"/>